<keyword evidence="4 15" id="KW-0575">Peroxidase</keyword>
<evidence type="ECO:0000256" key="5">
    <source>
        <dbReference type="ARBA" id="ARBA00022862"/>
    </source>
</evidence>
<comment type="catalytic activity">
    <reaction evidence="12">
        <text>a hydroperoxide + [thioredoxin]-dithiol = an alcohol + [thioredoxin]-disulfide + H2O</text>
        <dbReference type="Rhea" id="RHEA:62620"/>
        <dbReference type="Rhea" id="RHEA-COMP:10698"/>
        <dbReference type="Rhea" id="RHEA-COMP:10700"/>
        <dbReference type="ChEBI" id="CHEBI:15377"/>
        <dbReference type="ChEBI" id="CHEBI:29950"/>
        <dbReference type="ChEBI" id="CHEBI:30879"/>
        <dbReference type="ChEBI" id="CHEBI:35924"/>
        <dbReference type="ChEBI" id="CHEBI:50058"/>
        <dbReference type="EC" id="1.11.1.24"/>
    </reaction>
</comment>
<gene>
    <name evidence="15" type="primary">bcp</name>
    <name evidence="15" type="ORF">SAMEA1710456_00282</name>
</gene>
<dbReference type="Pfam" id="PF00578">
    <property type="entry name" value="AhpC-TSA"/>
    <property type="match status" value="1"/>
</dbReference>
<evidence type="ECO:0000256" key="6">
    <source>
        <dbReference type="ARBA" id="ARBA00023002"/>
    </source>
</evidence>
<evidence type="ECO:0000256" key="4">
    <source>
        <dbReference type="ARBA" id="ARBA00022559"/>
    </source>
</evidence>
<dbReference type="EMBL" id="CAADAT010000001">
    <property type="protein sequence ID" value="VFD52836.1"/>
    <property type="molecule type" value="Genomic_DNA"/>
</dbReference>
<evidence type="ECO:0000256" key="11">
    <source>
        <dbReference type="ARBA" id="ARBA00041373"/>
    </source>
</evidence>
<evidence type="ECO:0000256" key="2">
    <source>
        <dbReference type="ARBA" id="ARBA00011245"/>
    </source>
</evidence>
<evidence type="ECO:0000256" key="3">
    <source>
        <dbReference type="ARBA" id="ARBA00013017"/>
    </source>
</evidence>
<dbReference type="InterPro" id="IPR024706">
    <property type="entry name" value="Peroxiredoxin_AhpC-typ"/>
</dbReference>
<keyword evidence="5" id="KW-0049">Antioxidant</keyword>
<evidence type="ECO:0000313" key="16">
    <source>
        <dbReference type="Proteomes" id="UP000346772"/>
    </source>
</evidence>
<evidence type="ECO:0000256" key="10">
    <source>
        <dbReference type="ARBA" id="ARBA00038489"/>
    </source>
</evidence>
<dbReference type="GO" id="GO:0045454">
    <property type="term" value="P:cell redox homeostasis"/>
    <property type="evidence" value="ECO:0007669"/>
    <property type="project" value="TreeGrafter"/>
</dbReference>
<comment type="similarity">
    <text evidence="10">Belongs to the peroxiredoxin family. BCP/PrxQ subfamily.</text>
</comment>
<dbReference type="InterPro" id="IPR050924">
    <property type="entry name" value="Peroxiredoxin_BCP/PrxQ"/>
</dbReference>
<evidence type="ECO:0000256" key="13">
    <source>
        <dbReference type="PIRSR" id="PIRSR000239-1"/>
    </source>
</evidence>
<accession>A0AAX3GVK0</accession>
<dbReference type="CDD" id="cd03017">
    <property type="entry name" value="PRX_BCP"/>
    <property type="match status" value="1"/>
</dbReference>
<comment type="caution">
    <text evidence="15">The sequence shown here is derived from an EMBL/GenBank/DDBJ whole genome shotgun (WGS) entry which is preliminary data.</text>
</comment>
<sequence length="152" mass="17261">MLSIGTRAPEFTLEDKDGNKVSMSDFKGKKVVVYFYPKDNTPGCTRQACAFRNAYDGFKKEDVQVIGISKDSIKSHQKFAEKHELPFILLSDPDLVAIKAFDVWKEKKMYGKTALGVVRATYIIDENGIIEKVFEKAKPDTNAQEILEYLEK</sequence>
<dbReference type="PROSITE" id="PS51352">
    <property type="entry name" value="THIOREDOXIN_2"/>
    <property type="match status" value="1"/>
</dbReference>
<keyword evidence="8" id="KW-0676">Redox-active center</keyword>
<organism evidence="15 16">
    <name type="scientific">Clostridioides difficile</name>
    <name type="common">Peptoclostridium difficile</name>
    <dbReference type="NCBI Taxonomy" id="1496"/>
    <lineage>
        <taxon>Bacteria</taxon>
        <taxon>Bacillati</taxon>
        <taxon>Bacillota</taxon>
        <taxon>Clostridia</taxon>
        <taxon>Peptostreptococcales</taxon>
        <taxon>Peptostreptococcaceae</taxon>
        <taxon>Clostridioides</taxon>
    </lineage>
</organism>
<keyword evidence="6 15" id="KW-0560">Oxidoreductase</keyword>
<evidence type="ECO:0000256" key="1">
    <source>
        <dbReference type="ARBA" id="ARBA00003330"/>
    </source>
</evidence>
<keyword evidence="7" id="KW-1015">Disulfide bond</keyword>
<evidence type="ECO:0000256" key="7">
    <source>
        <dbReference type="ARBA" id="ARBA00023157"/>
    </source>
</evidence>
<dbReference type="RefSeq" id="WP_003423882.1">
    <property type="nucleotide sequence ID" value="NZ_BEHB01000005.1"/>
</dbReference>
<dbReference type="Gene3D" id="3.40.30.10">
    <property type="entry name" value="Glutaredoxin"/>
    <property type="match status" value="1"/>
</dbReference>
<dbReference type="GO" id="GO:0034599">
    <property type="term" value="P:cellular response to oxidative stress"/>
    <property type="evidence" value="ECO:0007669"/>
    <property type="project" value="TreeGrafter"/>
</dbReference>
<evidence type="ECO:0000256" key="9">
    <source>
        <dbReference type="ARBA" id="ARBA00032824"/>
    </source>
</evidence>
<dbReference type="GO" id="GO:0008379">
    <property type="term" value="F:thioredoxin peroxidase activity"/>
    <property type="evidence" value="ECO:0007669"/>
    <property type="project" value="TreeGrafter"/>
</dbReference>
<dbReference type="SUPFAM" id="SSF52833">
    <property type="entry name" value="Thioredoxin-like"/>
    <property type="match status" value="1"/>
</dbReference>
<dbReference type="Proteomes" id="UP000346772">
    <property type="component" value="Unassembled WGS sequence"/>
</dbReference>
<reference evidence="15 16" key="1">
    <citation type="submission" date="2019-02" db="EMBL/GenBank/DDBJ databases">
        <authorList>
            <consortium name="Pathogen Informatics"/>
        </authorList>
    </citation>
    <scope>NUCLEOTIDE SEQUENCE [LARGE SCALE GENOMIC DNA]</scope>
    <source>
        <strain evidence="15 16">078GUE027</strain>
    </source>
</reference>
<evidence type="ECO:0000256" key="12">
    <source>
        <dbReference type="ARBA" id="ARBA00049091"/>
    </source>
</evidence>
<dbReference type="EC" id="1.11.1.24" evidence="3"/>
<feature type="active site" description="Cysteine sulfenic acid (-SOH) intermediate; for peroxidase activity" evidence="13">
    <location>
        <position position="44"/>
    </location>
</feature>
<dbReference type="InterPro" id="IPR000866">
    <property type="entry name" value="AhpC/TSA"/>
</dbReference>
<name>A0AAX3GVK0_CLODI</name>
<proteinExistence type="inferred from homology"/>
<dbReference type="AlphaFoldDB" id="A0AAX3GVK0"/>
<comment type="subunit">
    <text evidence="2">Monomer.</text>
</comment>
<protein>
    <recommendedName>
        <fullName evidence="3">thioredoxin-dependent peroxiredoxin</fullName>
        <ecNumber evidence="3">1.11.1.24</ecNumber>
    </recommendedName>
    <alternativeName>
        <fullName evidence="11">Bacterioferritin comigratory protein</fullName>
    </alternativeName>
    <alternativeName>
        <fullName evidence="9">Thioredoxin peroxidase</fullName>
    </alternativeName>
</protein>
<dbReference type="InterPro" id="IPR013766">
    <property type="entry name" value="Thioredoxin_domain"/>
</dbReference>
<dbReference type="PANTHER" id="PTHR42801">
    <property type="entry name" value="THIOREDOXIN-DEPENDENT PEROXIDE REDUCTASE"/>
    <property type="match status" value="1"/>
</dbReference>
<comment type="function">
    <text evidence="1">Thiol-specific peroxidase that catalyzes the reduction of hydrogen peroxide and organic hydroperoxides to water and alcohols, respectively. Plays a role in cell protection against oxidative stress by detoxifying peroxides and as sensor of hydrogen peroxide-mediated signaling events.</text>
</comment>
<evidence type="ECO:0000313" key="15">
    <source>
        <dbReference type="EMBL" id="VFD52836.1"/>
    </source>
</evidence>
<dbReference type="PANTHER" id="PTHR42801:SF4">
    <property type="entry name" value="AHPC_TSA FAMILY PROTEIN"/>
    <property type="match status" value="1"/>
</dbReference>
<dbReference type="PIRSF" id="PIRSF000239">
    <property type="entry name" value="AHPC"/>
    <property type="match status" value="1"/>
</dbReference>
<evidence type="ECO:0000259" key="14">
    <source>
        <dbReference type="PROSITE" id="PS51352"/>
    </source>
</evidence>
<dbReference type="GO" id="GO:0005737">
    <property type="term" value="C:cytoplasm"/>
    <property type="evidence" value="ECO:0007669"/>
    <property type="project" value="TreeGrafter"/>
</dbReference>
<dbReference type="InterPro" id="IPR036249">
    <property type="entry name" value="Thioredoxin-like_sf"/>
</dbReference>
<evidence type="ECO:0000256" key="8">
    <source>
        <dbReference type="ARBA" id="ARBA00023284"/>
    </source>
</evidence>
<feature type="domain" description="Thioredoxin" evidence="14">
    <location>
        <begin position="2"/>
        <end position="152"/>
    </location>
</feature>
<dbReference type="NCBIfam" id="NF006960">
    <property type="entry name" value="PRK09437.1"/>
    <property type="match status" value="1"/>
</dbReference>
<dbReference type="FunFam" id="3.40.30.10:FF:000007">
    <property type="entry name" value="Thioredoxin-dependent thiol peroxidase"/>
    <property type="match status" value="1"/>
</dbReference>